<evidence type="ECO:0008006" key="5">
    <source>
        <dbReference type="Google" id="ProtNLM"/>
    </source>
</evidence>
<feature type="region of interest" description="Disordered" evidence="1">
    <location>
        <begin position="25"/>
        <end position="44"/>
    </location>
</feature>
<dbReference type="RefSeq" id="WP_046356144.1">
    <property type="nucleotide sequence ID" value="NZ_AUXW01000145.1"/>
</dbReference>
<dbReference type="Proteomes" id="UP000033434">
    <property type="component" value="Unassembled WGS sequence"/>
</dbReference>
<dbReference type="AlphaFoldDB" id="A0A0F6ACL5"/>
<protein>
    <recommendedName>
        <fullName evidence="5">Lipoprotein</fullName>
    </recommendedName>
</protein>
<evidence type="ECO:0000313" key="4">
    <source>
        <dbReference type="Proteomes" id="UP000033434"/>
    </source>
</evidence>
<reference evidence="3 4" key="1">
    <citation type="journal article" date="2015" name="BMC Genomics">
        <title>Genome mining reveals unlocked bioactive potential of marine Gram-negative bacteria.</title>
        <authorList>
            <person name="Machado H."/>
            <person name="Sonnenschein E.C."/>
            <person name="Melchiorsen J."/>
            <person name="Gram L."/>
        </authorList>
    </citation>
    <scope>NUCLEOTIDE SEQUENCE [LARGE SCALE GENOMIC DNA]</scope>
    <source>
        <strain evidence="3 4">S4054</strain>
    </source>
</reference>
<feature type="signal peptide" evidence="2">
    <location>
        <begin position="1"/>
        <end position="22"/>
    </location>
</feature>
<evidence type="ECO:0000256" key="2">
    <source>
        <dbReference type="SAM" id="SignalP"/>
    </source>
</evidence>
<keyword evidence="2" id="KW-0732">Signal</keyword>
<dbReference type="PROSITE" id="PS51257">
    <property type="entry name" value="PROKAR_LIPOPROTEIN"/>
    <property type="match status" value="1"/>
</dbReference>
<proteinExistence type="predicted"/>
<name>A0A0F6ACL5_9GAMM</name>
<sequence>MNKVTLAVVPLLLLIACGSDNGTPLEKNNTAQDNSPSNESASQDCGTAFSAERSINKLEFNSVYWQANSEALQPKPEFRLYADKNSLGATHSISSDIPQCVLAANIFGSTSAQTWQGDSNASFKQGELVYYSPELIFKTALPEISSLKDWRNKGRPETVSQPIESVNITIHYRDKNNSLITFGEDSTNTGAINLACNKSTFDLTLKMQPVVMSAQEQLDKAFCEEVQIGLDTELHCLSVGINQETGLESCQFELTTVILPDQNANKSTVKVAGVLEFSAGTADLEIKDIKL</sequence>
<dbReference type="PATRIC" id="fig|1129367.4.peg.2509"/>
<feature type="chain" id="PRO_5002499634" description="Lipoprotein" evidence="2">
    <location>
        <begin position="23"/>
        <end position="291"/>
    </location>
</feature>
<gene>
    <name evidence="3" type="ORF">N479_13430</name>
</gene>
<evidence type="ECO:0000256" key="1">
    <source>
        <dbReference type="SAM" id="MobiDB-lite"/>
    </source>
</evidence>
<evidence type="ECO:0000313" key="3">
    <source>
        <dbReference type="EMBL" id="KKE83566.1"/>
    </source>
</evidence>
<organism evidence="3 4">
    <name type="scientific">Pseudoalteromonas luteoviolacea S4054</name>
    <dbReference type="NCBI Taxonomy" id="1129367"/>
    <lineage>
        <taxon>Bacteria</taxon>
        <taxon>Pseudomonadati</taxon>
        <taxon>Pseudomonadota</taxon>
        <taxon>Gammaproteobacteria</taxon>
        <taxon>Alteromonadales</taxon>
        <taxon>Pseudoalteromonadaceae</taxon>
        <taxon>Pseudoalteromonas</taxon>
    </lineage>
</organism>
<dbReference type="EMBL" id="AUXW01000145">
    <property type="protein sequence ID" value="KKE83566.1"/>
    <property type="molecule type" value="Genomic_DNA"/>
</dbReference>
<accession>A0A0F6ACL5</accession>
<comment type="caution">
    <text evidence="3">The sequence shown here is derived from an EMBL/GenBank/DDBJ whole genome shotgun (WGS) entry which is preliminary data.</text>
</comment>